<sequence length="123" mass="13456">MIGKAQVRGIIRLKIGIAISTALLLFLILGQNPAISSLLGGFIAVMGSVLYAAIAYRIEFAPPAVLLKQHFAAEMCKLVCTLVAFAALFILYRKADWPWTFVGYLATTSAFWFGLLIKFDGKK</sequence>
<organism evidence="7 9">
    <name type="scientific">Iodobacter fluviatilis</name>
    <dbReference type="NCBI Taxonomy" id="537"/>
    <lineage>
        <taxon>Bacteria</taxon>
        <taxon>Pseudomonadati</taxon>
        <taxon>Pseudomonadota</taxon>
        <taxon>Betaproteobacteria</taxon>
        <taxon>Neisseriales</taxon>
        <taxon>Chitinibacteraceae</taxon>
        <taxon>Iodobacter</taxon>
    </lineage>
</organism>
<evidence type="ECO:0000313" key="7">
    <source>
        <dbReference type="EMBL" id="STR44853.1"/>
    </source>
</evidence>
<reference evidence="7 9" key="1">
    <citation type="submission" date="2018-06" db="EMBL/GenBank/DDBJ databases">
        <authorList>
            <consortium name="Pathogen Informatics"/>
            <person name="Doyle S."/>
        </authorList>
    </citation>
    <scope>NUCLEOTIDE SEQUENCE [LARGE SCALE GENOMIC DNA]</scope>
    <source>
        <strain evidence="7 9">NCTC11159</strain>
    </source>
</reference>
<dbReference type="AlphaFoldDB" id="A0A377SV49"/>
<evidence type="ECO:0000256" key="6">
    <source>
        <dbReference type="SAM" id="Phobius"/>
    </source>
</evidence>
<keyword evidence="5 6" id="KW-0472">Membrane</keyword>
<evidence type="ECO:0000313" key="9">
    <source>
        <dbReference type="Proteomes" id="UP000255108"/>
    </source>
</evidence>
<dbReference type="GO" id="GO:0005886">
    <property type="term" value="C:plasma membrane"/>
    <property type="evidence" value="ECO:0007669"/>
    <property type="project" value="UniProtKB-SubCell"/>
</dbReference>
<feature type="transmembrane region" description="Helical" evidence="6">
    <location>
        <begin position="12"/>
        <end position="29"/>
    </location>
</feature>
<dbReference type="EMBL" id="SMBT01000017">
    <property type="protein sequence ID" value="TCU82053.1"/>
    <property type="molecule type" value="Genomic_DNA"/>
</dbReference>
<evidence type="ECO:0000256" key="3">
    <source>
        <dbReference type="ARBA" id="ARBA00022692"/>
    </source>
</evidence>
<reference evidence="8 10" key="2">
    <citation type="submission" date="2019-03" db="EMBL/GenBank/DDBJ databases">
        <title>Genomic Encyclopedia of Type Strains, Phase IV (KMG-IV): sequencing the most valuable type-strain genomes for metagenomic binning, comparative biology and taxonomic classification.</title>
        <authorList>
            <person name="Goeker M."/>
        </authorList>
    </citation>
    <scope>NUCLEOTIDE SEQUENCE [LARGE SCALE GENOMIC DNA]</scope>
    <source>
        <strain evidence="8 10">DSM 3764</strain>
    </source>
</reference>
<evidence type="ECO:0000256" key="5">
    <source>
        <dbReference type="ARBA" id="ARBA00023136"/>
    </source>
</evidence>
<gene>
    <name evidence="8" type="ORF">EV682_11734</name>
    <name evidence="7" type="ORF">NCTC11159_03399</name>
</gene>
<keyword evidence="4 6" id="KW-1133">Transmembrane helix</keyword>
<dbReference type="RefSeq" id="WP_115228604.1">
    <property type="nucleotide sequence ID" value="NZ_CAWOLO010000017.1"/>
</dbReference>
<name>A0A377SV49_9NEIS</name>
<dbReference type="Proteomes" id="UP000255108">
    <property type="component" value="Unassembled WGS sequence"/>
</dbReference>
<keyword evidence="3 6" id="KW-0812">Transmembrane</keyword>
<dbReference type="InterPro" id="IPR005598">
    <property type="entry name" value="ATP_synth_I"/>
</dbReference>
<feature type="transmembrane region" description="Helical" evidence="6">
    <location>
        <begin position="98"/>
        <end position="117"/>
    </location>
</feature>
<feature type="transmembrane region" description="Helical" evidence="6">
    <location>
        <begin position="75"/>
        <end position="92"/>
    </location>
</feature>
<evidence type="ECO:0000256" key="1">
    <source>
        <dbReference type="ARBA" id="ARBA00004651"/>
    </source>
</evidence>
<comment type="subcellular location">
    <subcellularLocation>
        <location evidence="1">Cell membrane</location>
        <topology evidence="1">Multi-pass membrane protein</topology>
    </subcellularLocation>
</comment>
<evidence type="ECO:0000256" key="2">
    <source>
        <dbReference type="ARBA" id="ARBA00022475"/>
    </source>
</evidence>
<evidence type="ECO:0000256" key="4">
    <source>
        <dbReference type="ARBA" id="ARBA00022989"/>
    </source>
</evidence>
<keyword evidence="2" id="KW-1003">Cell membrane</keyword>
<evidence type="ECO:0000313" key="10">
    <source>
        <dbReference type="Proteomes" id="UP000295794"/>
    </source>
</evidence>
<dbReference type="Proteomes" id="UP000295794">
    <property type="component" value="Unassembled WGS sequence"/>
</dbReference>
<feature type="transmembrane region" description="Helical" evidence="6">
    <location>
        <begin position="35"/>
        <end position="54"/>
    </location>
</feature>
<dbReference type="OrthoDB" id="8596065at2"/>
<evidence type="ECO:0000313" key="8">
    <source>
        <dbReference type="EMBL" id="TCU82053.1"/>
    </source>
</evidence>
<protein>
    <submittedName>
        <fullName evidence="8">ATP synthase protein I</fullName>
    </submittedName>
    <submittedName>
        <fullName evidence="7">F0F1 ATP synthase subunit I</fullName>
    </submittedName>
</protein>
<proteinExistence type="predicted"/>
<dbReference type="EMBL" id="UGHR01000003">
    <property type="protein sequence ID" value="STR44853.1"/>
    <property type="molecule type" value="Genomic_DNA"/>
</dbReference>
<accession>A0A377SV49</accession>
<keyword evidence="10" id="KW-1185">Reference proteome</keyword>
<dbReference type="Pfam" id="PF03899">
    <property type="entry name" value="ATP-synt_I"/>
    <property type="match status" value="1"/>
</dbReference>